<evidence type="ECO:0000256" key="3">
    <source>
        <dbReference type="ARBA" id="ARBA00022676"/>
    </source>
</evidence>
<comment type="subcellular location">
    <subcellularLocation>
        <location evidence="1">Cell membrane</location>
    </subcellularLocation>
</comment>
<name>A0A1T4KX34_PORCN</name>
<keyword evidence="4 8" id="KW-0808">Transferase</keyword>
<dbReference type="GO" id="GO:0005886">
    <property type="term" value="C:plasma membrane"/>
    <property type="evidence" value="ECO:0007669"/>
    <property type="project" value="UniProtKB-SubCell"/>
</dbReference>
<dbReference type="RefSeq" id="WP_078735669.1">
    <property type="nucleotide sequence ID" value="NZ_FUWL01000006.1"/>
</dbReference>
<sequence>MIEYIAYVVVGFAVLRLLVSLANFLFRESLPKHPLVTDADEGSVSILIPARNEATNIGNILSDLKQMPDKSIGEIIVFDDQSEDDTAEIVLKHALEDPRLRLIRSSSLPEGWVGKSHGCHHLAQEAKGDYLLFLDADVRVQPAFVDRALSYMKRKKVDLLSLFPTQEMKTLAEQMTVPNMHIILLTLLPLPLVRLSGFSSLSAANGQCMLFHRATYDTLRPHEAYRHSKAEDIEISRYFKRQKRKVSCLTGEAGIYCRMYNDLRSAINGFAKNVTYFFGSGNSYLSAGLYWLLTTFGVVAVAHALPSVYLWGYVAAVVLSRLFVSLTARQSPLLNVLLIIPQQLMLGAFILRSWLNKRKRSFEWKGRTL</sequence>
<evidence type="ECO:0000256" key="4">
    <source>
        <dbReference type="ARBA" id="ARBA00022679"/>
    </source>
</evidence>
<dbReference type="SUPFAM" id="SSF53448">
    <property type="entry name" value="Nucleotide-diphospho-sugar transferases"/>
    <property type="match status" value="1"/>
</dbReference>
<evidence type="ECO:0000256" key="1">
    <source>
        <dbReference type="ARBA" id="ARBA00004236"/>
    </source>
</evidence>
<dbReference type="InterPro" id="IPR029044">
    <property type="entry name" value="Nucleotide-diphossugar_trans"/>
</dbReference>
<keyword evidence="5 6" id="KW-0472">Membrane</keyword>
<organism evidence="8 9">
    <name type="scientific">Porphyromonas cangingivalis</name>
    <dbReference type="NCBI Taxonomy" id="36874"/>
    <lineage>
        <taxon>Bacteria</taxon>
        <taxon>Pseudomonadati</taxon>
        <taxon>Bacteroidota</taxon>
        <taxon>Bacteroidia</taxon>
        <taxon>Bacteroidales</taxon>
        <taxon>Porphyromonadaceae</taxon>
        <taxon>Porphyromonas</taxon>
    </lineage>
</organism>
<dbReference type="PANTHER" id="PTHR43646">
    <property type="entry name" value="GLYCOSYLTRANSFERASE"/>
    <property type="match status" value="1"/>
</dbReference>
<evidence type="ECO:0000313" key="8">
    <source>
        <dbReference type="EMBL" id="SJZ46877.1"/>
    </source>
</evidence>
<dbReference type="InterPro" id="IPR001173">
    <property type="entry name" value="Glyco_trans_2-like"/>
</dbReference>
<evidence type="ECO:0000256" key="5">
    <source>
        <dbReference type="ARBA" id="ARBA00023136"/>
    </source>
</evidence>
<accession>A0A1T4KX34</accession>
<keyword evidence="2" id="KW-1003">Cell membrane</keyword>
<feature type="domain" description="Glycosyltransferase 2-like" evidence="7">
    <location>
        <begin position="45"/>
        <end position="166"/>
    </location>
</feature>
<dbReference type="Gene3D" id="3.90.550.10">
    <property type="entry name" value="Spore Coat Polysaccharide Biosynthesis Protein SpsA, Chain A"/>
    <property type="match status" value="1"/>
</dbReference>
<evidence type="ECO:0000313" key="9">
    <source>
        <dbReference type="Proteomes" id="UP000189956"/>
    </source>
</evidence>
<dbReference type="Proteomes" id="UP000189956">
    <property type="component" value="Unassembled WGS sequence"/>
</dbReference>
<dbReference type="AlphaFoldDB" id="A0A1T4KX34"/>
<evidence type="ECO:0000256" key="2">
    <source>
        <dbReference type="ARBA" id="ARBA00022475"/>
    </source>
</evidence>
<dbReference type="Pfam" id="PF00535">
    <property type="entry name" value="Glycos_transf_2"/>
    <property type="match status" value="1"/>
</dbReference>
<keyword evidence="6" id="KW-0812">Transmembrane</keyword>
<dbReference type="EMBL" id="FUWL01000006">
    <property type="protein sequence ID" value="SJZ46877.1"/>
    <property type="molecule type" value="Genomic_DNA"/>
</dbReference>
<evidence type="ECO:0000259" key="7">
    <source>
        <dbReference type="Pfam" id="PF00535"/>
    </source>
</evidence>
<feature type="transmembrane region" description="Helical" evidence="6">
    <location>
        <begin position="289"/>
        <end position="313"/>
    </location>
</feature>
<feature type="transmembrane region" description="Helical" evidence="6">
    <location>
        <begin position="6"/>
        <end position="26"/>
    </location>
</feature>
<reference evidence="8 9" key="1">
    <citation type="submission" date="2017-02" db="EMBL/GenBank/DDBJ databases">
        <authorList>
            <person name="Peterson S.W."/>
        </authorList>
    </citation>
    <scope>NUCLEOTIDE SEQUENCE [LARGE SCALE GENOMIC DNA]</scope>
    <source>
        <strain evidence="8 9">ATCC 700135</strain>
    </source>
</reference>
<evidence type="ECO:0000256" key="6">
    <source>
        <dbReference type="SAM" id="Phobius"/>
    </source>
</evidence>
<protein>
    <submittedName>
        <fullName evidence="8">Glycosyltransferase, catalytic subunit of cellulose synthase and poly-beta-1,6-N-acetylglucosamine synthase</fullName>
    </submittedName>
</protein>
<dbReference type="PANTHER" id="PTHR43646:SF2">
    <property type="entry name" value="GLYCOSYLTRANSFERASE 2-LIKE DOMAIN-CONTAINING PROTEIN"/>
    <property type="match status" value="1"/>
</dbReference>
<keyword evidence="3" id="KW-0328">Glycosyltransferase</keyword>
<feature type="transmembrane region" description="Helical" evidence="6">
    <location>
        <begin position="333"/>
        <end position="355"/>
    </location>
</feature>
<gene>
    <name evidence="8" type="ORF">SAMN02745205_00889</name>
</gene>
<keyword evidence="6" id="KW-1133">Transmembrane helix</keyword>
<dbReference type="GO" id="GO:0016757">
    <property type="term" value="F:glycosyltransferase activity"/>
    <property type="evidence" value="ECO:0007669"/>
    <property type="project" value="UniProtKB-KW"/>
</dbReference>
<proteinExistence type="predicted"/>